<feature type="transmembrane region" description="Helical" evidence="1">
    <location>
        <begin position="137"/>
        <end position="158"/>
    </location>
</feature>
<accession>A0A420EY19</accession>
<reference evidence="2 3" key="1">
    <citation type="journal article" date="2018" name="Int. J. Syst. Evol. Microbiol.">
        <title>Micromonospora globbae sp. nov., an endophytic actinomycete isolated from roots of Globba winitii C. H. Wright.</title>
        <authorList>
            <person name="Kuncharoen N."/>
            <person name="Pittayakhajonwut P."/>
            <person name="Tanasupawat S."/>
        </authorList>
    </citation>
    <scope>NUCLEOTIDE SEQUENCE [LARGE SCALE GENOMIC DNA]</scope>
    <source>
        <strain evidence="2 3">WPS1-2</strain>
    </source>
</reference>
<dbReference type="Proteomes" id="UP000285744">
    <property type="component" value="Unassembled WGS sequence"/>
</dbReference>
<evidence type="ECO:0000313" key="2">
    <source>
        <dbReference type="EMBL" id="RKF25645.1"/>
    </source>
</evidence>
<feature type="transmembrane region" description="Helical" evidence="1">
    <location>
        <begin position="170"/>
        <end position="187"/>
    </location>
</feature>
<dbReference type="AlphaFoldDB" id="A0A420EY19"/>
<keyword evidence="1" id="KW-0472">Membrane</keyword>
<name>A0A420EY19_9ACTN</name>
<evidence type="ECO:0000256" key="1">
    <source>
        <dbReference type="SAM" id="Phobius"/>
    </source>
</evidence>
<feature type="transmembrane region" description="Helical" evidence="1">
    <location>
        <begin position="112"/>
        <end position="130"/>
    </location>
</feature>
<evidence type="ECO:0000313" key="3">
    <source>
        <dbReference type="Proteomes" id="UP000285744"/>
    </source>
</evidence>
<proteinExistence type="predicted"/>
<comment type="caution">
    <text evidence="2">The sequence shown here is derived from an EMBL/GenBank/DDBJ whole genome shotgun (WGS) entry which is preliminary data.</text>
</comment>
<dbReference type="RefSeq" id="WP_120330016.1">
    <property type="nucleotide sequence ID" value="NZ_RAQQ01000014.1"/>
</dbReference>
<keyword evidence="1" id="KW-0812">Transmembrane</keyword>
<sequence>MNDLERRYRWLLNIYPRPYREYRLDEMLETLLATADEHQRRPSLREAASLVVGGLRARTGADRLRSPVALRHSALRLSALALLVYGLTLAAVGPVADLAQIGYGAPAGIVDVWGVAIAAALAVALLATAWGAYRVAFVAAVVTVAAQHAHAGVSAGTWPADILRNAGDSRLWPVLLAALALLPLLRAPRTRVARPWVWLVPTVLAIVAFTPSPLNDWSDARTMSLYAFAAVALLAAPIDTRAPIAAFALLLVPAFARISYHLLHTASAAHDLRVSAVPIATLAALLAATLAAATVTSRRHARM</sequence>
<organism evidence="2 3">
    <name type="scientific">Micromonospora globbae</name>
    <dbReference type="NCBI Taxonomy" id="1894969"/>
    <lineage>
        <taxon>Bacteria</taxon>
        <taxon>Bacillati</taxon>
        <taxon>Actinomycetota</taxon>
        <taxon>Actinomycetes</taxon>
        <taxon>Micromonosporales</taxon>
        <taxon>Micromonosporaceae</taxon>
        <taxon>Micromonospora</taxon>
    </lineage>
</organism>
<dbReference type="EMBL" id="RAQQ01000014">
    <property type="protein sequence ID" value="RKF25645.1"/>
    <property type="molecule type" value="Genomic_DNA"/>
</dbReference>
<feature type="transmembrane region" description="Helical" evidence="1">
    <location>
        <begin position="196"/>
        <end position="214"/>
    </location>
</feature>
<gene>
    <name evidence="2" type="ORF">D7I43_19740</name>
</gene>
<keyword evidence="1" id="KW-1133">Transmembrane helix</keyword>
<feature type="transmembrane region" description="Helical" evidence="1">
    <location>
        <begin position="73"/>
        <end position="92"/>
    </location>
</feature>
<protein>
    <submittedName>
        <fullName evidence="2">Uncharacterized protein</fullName>
    </submittedName>
</protein>
<feature type="transmembrane region" description="Helical" evidence="1">
    <location>
        <begin position="275"/>
        <end position="295"/>
    </location>
</feature>
<dbReference type="OrthoDB" id="3353255at2"/>